<protein>
    <submittedName>
        <fullName evidence="1">Uncharacterized protein</fullName>
    </submittedName>
</protein>
<dbReference type="STRING" id="519442.Huta_1177"/>
<proteinExistence type="predicted"/>
<gene>
    <name evidence="1" type="ordered locus">Huta_1177</name>
</gene>
<dbReference type="KEGG" id="hut:Huta_1177"/>
<dbReference type="OrthoDB" id="235527at2157"/>
<dbReference type="HOGENOM" id="CLU_1080129_0_0_2"/>
<organism evidence="1 2">
    <name type="scientific">Halorhabdus utahensis (strain DSM 12940 / JCM 11049 / AX-2)</name>
    <dbReference type="NCBI Taxonomy" id="519442"/>
    <lineage>
        <taxon>Archaea</taxon>
        <taxon>Methanobacteriati</taxon>
        <taxon>Methanobacteriota</taxon>
        <taxon>Stenosarchaea group</taxon>
        <taxon>Halobacteria</taxon>
        <taxon>Halobacteriales</taxon>
        <taxon>Haloarculaceae</taxon>
        <taxon>Halorhabdus</taxon>
    </lineage>
</organism>
<evidence type="ECO:0000313" key="1">
    <source>
        <dbReference type="EMBL" id="ACV11353.1"/>
    </source>
</evidence>
<dbReference type="AlphaFoldDB" id="C7NMP0"/>
<dbReference type="GeneID" id="8383452"/>
<sequence length="252" mass="27369">MHRAVPAALLAALLVLAGCGMLGDSQPPSDDRALEIRNETIDALENVDSYGMSMDVSASAEGRSESISATGDGIANRTARLMRMNMTVQSRTVTSYLQNRTAYTQCPSPWSGWGEQNQSTDIEWLTLTPLGRQVELFERTNVYWDGTATVDGHDTAVIVAHPTQETLSSFPGESQTDLANPDANVENITAKLWVDRETSRPVRSLLRLQISGNGGEATAKVMIDYTDYDESITVKIPEISDDEVRTLGCPGG</sequence>
<evidence type="ECO:0000313" key="2">
    <source>
        <dbReference type="Proteomes" id="UP000002071"/>
    </source>
</evidence>
<dbReference type="SUPFAM" id="SSF89392">
    <property type="entry name" value="Prokaryotic lipoproteins and lipoprotein localization factors"/>
    <property type="match status" value="1"/>
</dbReference>
<keyword evidence="2" id="KW-1185">Reference proteome</keyword>
<dbReference type="InterPro" id="IPR029046">
    <property type="entry name" value="LolA/LolB/LppX"/>
</dbReference>
<reference evidence="1 2" key="1">
    <citation type="journal article" date="2009" name="Stand. Genomic Sci.">
        <title>Complete genome sequence of Halorhabdus utahensis type strain (AX-2).</title>
        <authorList>
            <person name="Anderson I."/>
            <person name="Tindall B.J."/>
            <person name="Pomrenke H."/>
            <person name="Goker M."/>
            <person name="Lapidus A."/>
            <person name="Nolan M."/>
            <person name="Copeland A."/>
            <person name="Glavina Del Rio T."/>
            <person name="Chen F."/>
            <person name="Tice H."/>
            <person name="Cheng J.F."/>
            <person name="Lucas S."/>
            <person name="Chertkov O."/>
            <person name="Bruce D."/>
            <person name="Brettin T."/>
            <person name="Detter J.C."/>
            <person name="Han C."/>
            <person name="Goodwin L."/>
            <person name="Land M."/>
            <person name="Hauser L."/>
            <person name="Chang Y.J."/>
            <person name="Jeffries C.D."/>
            <person name="Pitluck S."/>
            <person name="Pati A."/>
            <person name="Mavromatis K."/>
            <person name="Ivanova N."/>
            <person name="Ovchinnikova G."/>
            <person name="Chen A."/>
            <person name="Palaniappan K."/>
            <person name="Chain P."/>
            <person name="Rohde M."/>
            <person name="Bristow J."/>
            <person name="Eisen J.A."/>
            <person name="Markowitz V."/>
            <person name="Hugenholtz P."/>
            <person name="Kyrpides N.C."/>
            <person name="Klenk H.P."/>
        </authorList>
    </citation>
    <scope>NUCLEOTIDE SEQUENCE [LARGE SCALE GENOMIC DNA]</scope>
    <source>
        <strain evidence="2">DSM 12940 / JCM 11049 / AX-2</strain>
    </source>
</reference>
<accession>C7NMP0</accession>
<dbReference type="EMBL" id="CP001687">
    <property type="protein sequence ID" value="ACV11353.1"/>
    <property type="molecule type" value="Genomic_DNA"/>
</dbReference>
<dbReference type="Proteomes" id="UP000002071">
    <property type="component" value="Chromosome"/>
</dbReference>
<dbReference type="PROSITE" id="PS51257">
    <property type="entry name" value="PROKAR_LIPOPROTEIN"/>
    <property type="match status" value="1"/>
</dbReference>
<dbReference type="eggNOG" id="arCOG06249">
    <property type="taxonomic scope" value="Archaea"/>
</dbReference>
<dbReference type="RefSeq" id="WP_015788928.1">
    <property type="nucleotide sequence ID" value="NC_013158.1"/>
</dbReference>
<dbReference type="Gene3D" id="2.50.20.20">
    <property type="match status" value="1"/>
</dbReference>
<name>C7NMP0_HALUD</name>